<dbReference type="PANTHER" id="PTHR47751">
    <property type="entry name" value="SUPERFAMILY HYDROLASE, PUTATIVE (AFU_ORTHOLOGUE AFUA_2G16580)-RELATED"/>
    <property type="match status" value="1"/>
</dbReference>
<dbReference type="EMBL" id="QGMK01000241">
    <property type="protein sequence ID" value="TVY83047.1"/>
    <property type="molecule type" value="Genomic_DNA"/>
</dbReference>
<evidence type="ECO:0000313" key="4">
    <source>
        <dbReference type="Proteomes" id="UP000469558"/>
    </source>
</evidence>
<protein>
    <submittedName>
        <fullName evidence="3">Polyketide transferase</fullName>
    </submittedName>
</protein>
<comment type="similarity">
    <text evidence="1">Belongs to the polyketide transferase af380 family.</text>
</comment>
<dbReference type="GO" id="GO:0016740">
    <property type="term" value="F:transferase activity"/>
    <property type="evidence" value="ECO:0007669"/>
    <property type="project" value="UniProtKB-KW"/>
</dbReference>
<dbReference type="SUPFAM" id="SSF53474">
    <property type="entry name" value="alpha/beta-Hydrolases"/>
    <property type="match status" value="1"/>
</dbReference>
<dbReference type="PANTHER" id="PTHR47751:SF2">
    <property type="entry name" value="DLTD N-TERMINAL DOMAIN PROTEIN (AFU_ORTHOLOGUE AFUA_8G00380)-RELATED"/>
    <property type="match status" value="1"/>
</dbReference>
<sequence>MAHREDVEFKTLDGLTLRAYLFPAMQKSPAIIMTPGFNCTKDMFVAEVAEHFQTAGFTVLLFDPRSIGASDGMPRNEVDPFRNAEDYHDALTFLKGHPMADSTCIAFWGWSFSAMVALTAAALDKRVKAVVAVSPVNTSVNGADDGLLRTLTKCMKDRESQLSGNEAFRISMLLATGDNPGAAIARDPEVARGIEVAIDRLDNFDGTMTLKTHYYIAAWQPMGLLRLVSPTPVMIVIPEEDTISPPEEQKRMFGMLSEPRHLHLVPGKGHMDLMNSQHLSEILEVQIEFLRGALQTHDR</sequence>
<gene>
    <name evidence="3" type="primary">af380_1</name>
    <name evidence="3" type="ORF">LSUE1_G003663</name>
</gene>
<comment type="caution">
    <text evidence="3">The sequence shown here is derived from an EMBL/GenBank/DDBJ whole genome shotgun (WGS) entry which is preliminary data.</text>
</comment>
<dbReference type="InterPro" id="IPR051411">
    <property type="entry name" value="Polyketide_trans_af380"/>
</dbReference>
<feature type="domain" description="AB hydrolase-1" evidence="2">
    <location>
        <begin position="31"/>
        <end position="275"/>
    </location>
</feature>
<evidence type="ECO:0000259" key="2">
    <source>
        <dbReference type="Pfam" id="PF12697"/>
    </source>
</evidence>
<dbReference type="AlphaFoldDB" id="A0A8T9CES6"/>
<dbReference type="InterPro" id="IPR000073">
    <property type="entry name" value="AB_hydrolase_1"/>
</dbReference>
<accession>A0A8T9CES6</accession>
<organism evidence="3 4">
    <name type="scientific">Lachnellula suecica</name>
    <dbReference type="NCBI Taxonomy" id="602035"/>
    <lineage>
        <taxon>Eukaryota</taxon>
        <taxon>Fungi</taxon>
        <taxon>Dikarya</taxon>
        <taxon>Ascomycota</taxon>
        <taxon>Pezizomycotina</taxon>
        <taxon>Leotiomycetes</taxon>
        <taxon>Helotiales</taxon>
        <taxon>Lachnaceae</taxon>
        <taxon>Lachnellula</taxon>
    </lineage>
</organism>
<name>A0A8T9CES6_9HELO</name>
<evidence type="ECO:0000256" key="1">
    <source>
        <dbReference type="ARBA" id="ARBA00029464"/>
    </source>
</evidence>
<dbReference type="Gene3D" id="1.10.10.800">
    <property type="match status" value="1"/>
</dbReference>
<dbReference type="InterPro" id="IPR029058">
    <property type="entry name" value="AB_hydrolase_fold"/>
</dbReference>
<keyword evidence="4" id="KW-1185">Reference proteome</keyword>
<reference evidence="3 4" key="1">
    <citation type="submission" date="2018-05" db="EMBL/GenBank/DDBJ databases">
        <title>Genome sequencing and assembly of the regulated plant pathogen Lachnellula willkommii and related sister species for the development of diagnostic species identification markers.</title>
        <authorList>
            <person name="Giroux E."/>
            <person name="Bilodeau G."/>
        </authorList>
    </citation>
    <scope>NUCLEOTIDE SEQUENCE [LARGE SCALE GENOMIC DNA]</scope>
    <source>
        <strain evidence="3 4">CBS 268.59</strain>
    </source>
</reference>
<keyword evidence="3" id="KW-0808">Transferase</keyword>
<proteinExistence type="inferred from homology"/>
<dbReference type="OrthoDB" id="2498029at2759"/>
<dbReference type="Gene3D" id="3.40.50.1820">
    <property type="entry name" value="alpha/beta hydrolase"/>
    <property type="match status" value="1"/>
</dbReference>
<dbReference type="Pfam" id="PF12697">
    <property type="entry name" value="Abhydrolase_6"/>
    <property type="match status" value="1"/>
</dbReference>
<evidence type="ECO:0000313" key="3">
    <source>
        <dbReference type="EMBL" id="TVY83047.1"/>
    </source>
</evidence>
<dbReference type="Proteomes" id="UP000469558">
    <property type="component" value="Unassembled WGS sequence"/>
</dbReference>